<gene>
    <name evidence="1" type="ORF">SAMN04489867_1773</name>
</gene>
<accession>A0A1H0QY32</accession>
<protein>
    <recommendedName>
        <fullName evidence="3">YjbR protein</fullName>
    </recommendedName>
</protein>
<organism evidence="1 2">
    <name type="scientific">Pedococcus dokdonensis</name>
    <dbReference type="NCBI Taxonomy" id="443156"/>
    <lineage>
        <taxon>Bacteria</taxon>
        <taxon>Bacillati</taxon>
        <taxon>Actinomycetota</taxon>
        <taxon>Actinomycetes</taxon>
        <taxon>Micrococcales</taxon>
        <taxon>Intrasporangiaceae</taxon>
        <taxon>Pedococcus</taxon>
    </lineage>
</organism>
<proteinExistence type="predicted"/>
<dbReference type="SUPFAM" id="SSF142906">
    <property type="entry name" value="YjbR-like"/>
    <property type="match status" value="1"/>
</dbReference>
<dbReference type="EMBL" id="LT629711">
    <property type="protein sequence ID" value="SDP22154.1"/>
    <property type="molecule type" value="Genomic_DNA"/>
</dbReference>
<keyword evidence="2" id="KW-1185">Reference proteome</keyword>
<sequence length="127" mass="14108">MQRAAIRDGSPLARVRDLCLAFPATEQRESHGEPCWFAGGKKLFVMAAQAHHDDRTAVWLAAPEGVQAPLVSGEPARYFRPPYVGHRGWVGAYLDIDDIDWPHVEALVEDAWRCVAPKRLLAAFDAC</sequence>
<evidence type="ECO:0000313" key="1">
    <source>
        <dbReference type="EMBL" id="SDP22154.1"/>
    </source>
</evidence>
<dbReference type="Gene3D" id="3.90.1150.30">
    <property type="match status" value="1"/>
</dbReference>
<dbReference type="STRING" id="443156.SAMN04489867_1773"/>
<evidence type="ECO:0000313" key="2">
    <source>
        <dbReference type="Proteomes" id="UP000199077"/>
    </source>
</evidence>
<dbReference type="InterPro" id="IPR038056">
    <property type="entry name" value="YjbR-like_sf"/>
</dbReference>
<dbReference type="Proteomes" id="UP000199077">
    <property type="component" value="Chromosome I"/>
</dbReference>
<dbReference type="AlphaFoldDB" id="A0A1H0QY32"/>
<evidence type="ECO:0008006" key="3">
    <source>
        <dbReference type="Google" id="ProtNLM"/>
    </source>
</evidence>
<dbReference type="InterPro" id="IPR058532">
    <property type="entry name" value="YjbR/MT2646/Rv2570-like"/>
</dbReference>
<dbReference type="OrthoDB" id="8479417at2"/>
<name>A0A1H0QY32_9MICO</name>
<dbReference type="Pfam" id="PF04237">
    <property type="entry name" value="YjbR"/>
    <property type="match status" value="1"/>
</dbReference>
<dbReference type="RefSeq" id="WP_091784171.1">
    <property type="nucleotide sequence ID" value="NZ_LT629711.1"/>
</dbReference>
<reference evidence="2" key="1">
    <citation type="submission" date="2016-10" db="EMBL/GenBank/DDBJ databases">
        <authorList>
            <person name="Varghese N."/>
            <person name="Submissions S."/>
        </authorList>
    </citation>
    <scope>NUCLEOTIDE SEQUENCE [LARGE SCALE GENOMIC DNA]</scope>
    <source>
        <strain evidence="2">DSM 22329</strain>
    </source>
</reference>